<dbReference type="CDD" id="cd01990">
    <property type="entry name" value="LarE-like"/>
    <property type="match status" value="1"/>
</dbReference>
<dbReference type="InterPro" id="IPR052188">
    <property type="entry name" value="Ni-pincer_cofactor_biosynth"/>
</dbReference>
<feature type="active site" description="Nucleophile and sulfur donor" evidence="1">
    <location>
        <position position="189"/>
    </location>
</feature>
<sequence length="285" mass="30204">MPMKTAPATNAAENATTEAAERLVEAIRPLGSCAVAFSAGVDSAVVLMAARLALGAEHVVAITGVGPALAEGELDEARRVAEAVGVRHVEAPTDEIERQGYVANAPDRCFHCKTELYGKMAPLAEQLGLAAVLNGANADDAGDHRPGMRAADDYGVRSPLLECGIGKATVRAIASHWDLSVWDKPASPCLASRIAYGESVTAEKLARIDAAERRLRSLGLKQVRVRLHPGDVARIEAPLDAIPMLAAEENRVRLVAWFRELGFKAVALDLSGFRSGSLNELVELS</sequence>
<evidence type="ECO:0000313" key="3">
    <source>
        <dbReference type="Proteomes" id="UP000315440"/>
    </source>
</evidence>
<accession>A0A5C5ZRS4</accession>
<dbReference type="NCBIfam" id="TIGR00268">
    <property type="entry name" value="ATP-dependent sacrificial sulfur transferase LarE"/>
    <property type="match status" value="1"/>
</dbReference>
<proteinExistence type="predicted"/>
<dbReference type="Proteomes" id="UP000315440">
    <property type="component" value="Unassembled WGS sequence"/>
</dbReference>
<dbReference type="AlphaFoldDB" id="A0A5C5ZRS4"/>
<reference evidence="2 3" key="1">
    <citation type="submission" date="2019-02" db="EMBL/GenBank/DDBJ databases">
        <title>Deep-cultivation of Planctomycetes and their phenomic and genomic characterization uncovers novel biology.</title>
        <authorList>
            <person name="Wiegand S."/>
            <person name="Jogler M."/>
            <person name="Boedeker C."/>
            <person name="Pinto D."/>
            <person name="Vollmers J."/>
            <person name="Rivas-Marin E."/>
            <person name="Kohn T."/>
            <person name="Peeters S.H."/>
            <person name="Heuer A."/>
            <person name="Rast P."/>
            <person name="Oberbeckmann S."/>
            <person name="Bunk B."/>
            <person name="Jeske O."/>
            <person name="Meyerdierks A."/>
            <person name="Storesund J.E."/>
            <person name="Kallscheuer N."/>
            <person name="Luecker S."/>
            <person name="Lage O.M."/>
            <person name="Pohl T."/>
            <person name="Merkel B.J."/>
            <person name="Hornburger P."/>
            <person name="Mueller R.-W."/>
            <person name="Bruemmer F."/>
            <person name="Labrenz M."/>
            <person name="Spormann A.M."/>
            <person name="Op Den Camp H."/>
            <person name="Overmann J."/>
            <person name="Amann R."/>
            <person name="Jetten M.S.M."/>
            <person name="Mascher T."/>
            <person name="Medema M.H."/>
            <person name="Devos D.P."/>
            <person name="Kaster A.-K."/>
            <person name="Ovreas L."/>
            <person name="Rohde M."/>
            <person name="Galperin M.Y."/>
            <person name="Jogler C."/>
        </authorList>
    </citation>
    <scope>NUCLEOTIDE SEQUENCE [LARGE SCALE GENOMIC DNA]</scope>
    <source>
        <strain evidence="2 3">Mal64</strain>
    </source>
</reference>
<dbReference type="SUPFAM" id="SSF52402">
    <property type="entry name" value="Adenine nucleotide alpha hydrolases-like"/>
    <property type="match status" value="1"/>
</dbReference>
<evidence type="ECO:0000256" key="1">
    <source>
        <dbReference type="PIRSR" id="PIRSR006661-1"/>
    </source>
</evidence>
<name>A0A5C5ZRS4_9BACT</name>
<dbReference type="PANTHER" id="PTHR43169:SF2">
    <property type="entry name" value="NAD_GMP SYNTHASE DOMAIN-CONTAINING PROTEIN"/>
    <property type="match status" value="1"/>
</dbReference>
<dbReference type="EMBL" id="SJPQ01000001">
    <property type="protein sequence ID" value="TWT89946.1"/>
    <property type="molecule type" value="Genomic_DNA"/>
</dbReference>
<dbReference type="RefSeq" id="WP_231993552.1">
    <property type="nucleotide sequence ID" value="NZ_SJPQ01000001.1"/>
</dbReference>
<dbReference type="Gene3D" id="3.40.50.620">
    <property type="entry name" value="HUPs"/>
    <property type="match status" value="1"/>
</dbReference>
<dbReference type="GO" id="GO:0016783">
    <property type="term" value="F:sulfurtransferase activity"/>
    <property type="evidence" value="ECO:0007669"/>
    <property type="project" value="InterPro"/>
</dbReference>
<comment type="caution">
    <text evidence="2">The sequence shown here is derived from an EMBL/GenBank/DDBJ whole genome shotgun (WGS) entry which is preliminary data.</text>
</comment>
<protein>
    <submittedName>
        <fullName evidence="2">Uncharacterized protein</fullName>
    </submittedName>
</protein>
<gene>
    <name evidence="2" type="ORF">Mal64_03280</name>
</gene>
<organism evidence="2 3">
    <name type="scientific">Pseudobythopirellula maris</name>
    <dbReference type="NCBI Taxonomy" id="2527991"/>
    <lineage>
        <taxon>Bacteria</taxon>
        <taxon>Pseudomonadati</taxon>
        <taxon>Planctomycetota</taxon>
        <taxon>Planctomycetia</taxon>
        <taxon>Pirellulales</taxon>
        <taxon>Lacipirellulaceae</taxon>
        <taxon>Pseudobythopirellula</taxon>
    </lineage>
</organism>
<dbReference type="PIRSF" id="PIRSF006661">
    <property type="entry name" value="PP-lp_UCP006661"/>
    <property type="match status" value="1"/>
</dbReference>
<keyword evidence="3" id="KW-1185">Reference proteome</keyword>
<dbReference type="InterPro" id="IPR014729">
    <property type="entry name" value="Rossmann-like_a/b/a_fold"/>
</dbReference>
<evidence type="ECO:0000313" key="2">
    <source>
        <dbReference type="EMBL" id="TWT89946.1"/>
    </source>
</evidence>
<dbReference type="PANTHER" id="PTHR43169">
    <property type="entry name" value="EXSB FAMILY PROTEIN"/>
    <property type="match status" value="1"/>
</dbReference>
<dbReference type="InterPro" id="IPR005232">
    <property type="entry name" value="LarE"/>
</dbReference>